<dbReference type="SUPFAM" id="SSF56176">
    <property type="entry name" value="FAD-binding/transporter-associated domain-like"/>
    <property type="match status" value="1"/>
</dbReference>
<evidence type="ECO:0000313" key="3">
    <source>
        <dbReference type="EMBL" id="GAA2017334.1"/>
    </source>
</evidence>
<comment type="caution">
    <text evidence="3">The sequence shown here is derived from an EMBL/GenBank/DDBJ whole genome shotgun (WGS) entry which is preliminary data.</text>
</comment>
<accession>A0ABN2TQ74</accession>
<dbReference type="PROSITE" id="PS51387">
    <property type="entry name" value="FAD_PCMH"/>
    <property type="match status" value="1"/>
</dbReference>
<name>A0ABN2TQ74_9ACTN</name>
<dbReference type="InterPro" id="IPR016171">
    <property type="entry name" value="Vanillyl_alc_oxidase_C-sub2"/>
</dbReference>
<dbReference type="Proteomes" id="UP001500751">
    <property type="component" value="Unassembled WGS sequence"/>
</dbReference>
<dbReference type="Gene3D" id="3.30.465.10">
    <property type="match status" value="1"/>
</dbReference>
<evidence type="ECO:0000256" key="1">
    <source>
        <dbReference type="ARBA" id="ARBA00023002"/>
    </source>
</evidence>
<dbReference type="Pfam" id="PF01565">
    <property type="entry name" value="FAD_binding_4"/>
    <property type="match status" value="1"/>
</dbReference>
<dbReference type="InterPro" id="IPR036318">
    <property type="entry name" value="FAD-bd_PCMH-like_sf"/>
</dbReference>
<dbReference type="InterPro" id="IPR016167">
    <property type="entry name" value="FAD-bd_PCMH_sub1"/>
</dbReference>
<protein>
    <submittedName>
        <fullName evidence="3">D-arabinono-1,4-lactone oxidase</fullName>
    </submittedName>
</protein>
<dbReference type="Pfam" id="PF04030">
    <property type="entry name" value="ALO"/>
    <property type="match status" value="1"/>
</dbReference>
<dbReference type="RefSeq" id="WP_344664427.1">
    <property type="nucleotide sequence ID" value="NZ_BAAAQN010000005.1"/>
</dbReference>
<evidence type="ECO:0000259" key="2">
    <source>
        <dbReference type="PROSITE" id="PS51387"/>
    </source>
</evidence>
<keyword evidence="4" id="KW-1185">Reference proteome</keyword>
<dbReference type="Gene3D" id="3.30.70.2520">
    <property type="match status" value="1"/>
</dbReference>
<dbReference type="PANTHER" id="PTHR43762">
    <property type="entry name" value="L-GULONOLACTONE OXIDASE"/>
    <property type="match status" value="1"/>
</dbReference>
<dbReference type="PANTHER" id="PTHR43762:SF1">
    <property type="entry name" value="D-ARABINONO-1,4-LACTONE OXIDASE"/>
    <property type="match status" value="1"/>
</dbReference>
<feature type="domain" description="FAD-binding PCMH-type" evidence="2">
    <location>
        <begin position="14"/>
        <end position="184"/>
    </location>
</feature>
<dbReference type="Gene3D" id="1.10.45.10">
    <property type="entry name" value="Vanillyl-alcohol Oxidase, Chain A, domain 4"/>
    <property type="match status" value="1"/>
</dbReference>
<keyword evidence="1" id="KW-0560">Oxidoreductase</keyword>
<dbReference type="EMBL" id="BAAAQN010000005">
    <property type="protein sequence ID" value="GAA2017334.1"/>
    <property type="molecule type" value="Genomic_DNA"/>
</dbReference>
<evidence type="ECO:0000313" key="4">
    <source>
        <dbReference type="Proteomes" id="UP001500751"/>
    </source>
</evidence>
<gene>
    <name evidence="3" type="ORF">GCM10009839_11400</name>
</gene>
<dbReference type="InterPro" id="IPR010031">
    <property type="entry name" value="FAD_lactone_oxidase-like"/>
</dbReference>
<dbReference type="InterPro" id="IPR007173">
    <property type="entry name" value="ALO_C"/>
</dbReference>
<reference evidence="3 4" key="1">
    <citation type="journal article" date="2019" name="Int. J. Syst. Evol. Microbiol.">
        <title>The Global Catalogue of Microorganisms (GCM) 10K type strain sequencing project: providing services to taxonomists for standard genome sequencing and annotation.</title>
        <authorList>
            <consortium name="The Broad Institute Genomics Platform"/>
            <consortium name="The Broad Institute Genome Sequencing Center for Infectious Disease"/>
            <person name="Wu L."/>
            <person name="Ma J."/>
        </authorList>
    </citation>
    <scope>NUCLEOTIDE SEQUENCE [LARGE SCALE GENOMIC DNA]</scope>
    <source>
        <strain evidence="3 4">JCM 16014</strain>
    </source>
</reference>
<dbReference type="InterPro" id="IPR006094">
    <property type="entry name" value="Oxid_FAD_bind_N"/>
</dbReference>
<dbReference type="Gene3D" id="3.30.43.10">
    <property type="entry name" value="Uridine Diphospho-n-acetylenolpyruvylglucosamine Reductase, domain 2"/>
    <property type="match status" value="1"/>
</dbReference>
<sequence>MAGASEWSNWAGNQKAKAARVAAPRTASEVVEVLRGAADEGLTVKAVGSGHSFTPAAVTEGVRIMPTGLTRLKQIDKEAGLVTVESGMPLHQLNALLAENGLALTNMGDIQVQTVAGAIGTGTHGTGRVSGSIAAQVAALELVLAGGEIVTCSPEQNAELFQAARLGVGAVGYVTAVTFRTEPTFLLTAREEPMRLDAVLDGFEELATANEHFEFYWFPYTDRTNIKRNNRADGPAAPLSGFRHWVDDELLSNSVFGAAQRLARTAPRLTRTVQRVSGSALSARTYTDRSDKVFTSPRRVKFVEMEYAVPRAAFVEVFREVTQLINASSWNVNFPIEVRVVPGDDLWLSTAHGRDTAYIACHMYQGTRFDEYFKAVEQVFVAHDGRPHWGKMHTRDAEYLAKTYPRFEDFLGVRDRVDPKRLFANEYTKRVFGD</sequence>
<proteinExistence type="predicted"/>
<dbReference type="PIRSF" id="PIRSF000136">
    <property type="entry name" value="LGO_GLO"/>
    <property type="match status" value="1"/>
</dbReference>
<organism evidence="3 4">
    <name type="scientific">Catenulispora yoronensis</name>
    <dbReference type="NCBI Taxonomy" id="450799"/>
    <lineage>
        <taxon>Bacteria</taxon>
        <taxon>Bacillati</taxon>
        <taxon>Actinomycetota</taxon>
        <taxon>Actinomycetes</taxon>
        <taxon>Catenulisporales</taxon>
        <taxon>Catenulisporaceae</taxon>
        <taxon>Catenulispora</taxon>
    </lineage>
</organism>
<dbReference type="InterPro" id="IPR016166">
    <property type="entry name" value="FAD-bd_PCMH"/>
</dbReference>
<dbReference type="NCBIfam" id="TIGR01679">
    <property type="entry name" value="bact_FAD_ox"/>
    <property type="match status" value="1"/>
</dbReference>
<dbReference type="InterPro" id="IPR016169">
    <property type="entry name" value="FAD-bd_PCMH_sub2"/>
</dbReference>